<proteinExistence type="predicted"/>
<dbReference type="InterPro" id="IPR005358">
    <property type="entry name" value="Puta_zinc/iron-chelating_dom"/>
</dbReference>
<dbReference type="OrthoDB" id="9803986at2"/>
<evidence type="ECO:0000313" key="2">
    <source>
        <dbReference type="Proteomes" id="UP000033684"/>
    </source>
</evidence>
<accession>A0A0F3IIP1</accession>
<gene>
    <name evidence="1" type="ORF">VZ94_10280</name>
</gene>
<reference evidence="2" key="1">
    <citation type="submission" date="2015-03" db="EMBL/GenBank/DDBJ databases">
        <title>Draft genome sequence of a novel methanotroph (Sn10-6) isolated from flooded ricefield rhizosphere in India.</title>
        <authorList>
            <person name="Pandit P.S."/>
            <person name="Pore S.D."/>
            <person name="Arora P."/>
            <person name="Kapse N.G."/>
            <person name="Dhakephalkar P.K."/>
            <person name="Rahalkar M.C."/>
        </authorList>
    </citation>
    <scope>NUCLEOTIDE SEQUENCE [LARGE SCALE GENOMIC DNA]</scope>
    <source>
        <strain evidence="2">Sn10-6</strain>
    </source>
</reference>
<protein>
    <recommendedName>
        <fullName evidence="3">Proteinase inhibitor</fullName>
    </recommendedName>
</protein>
<dbReference type="RefSeq" id="WP_045779166.1">
    <property type="nucleotide sequence ID" value="NZ_LAJX01000100.1"/>
</dbReference>
<evidence type="ECO:0000313" key="1">
    <source>
        <dbReference type="EMBL" id="KJV06581.1"/>
    </source>
</evidence>
<name>A0A0F3IIP1_9GAMM</name>
<dbReference type="PANTHER" id="PTHR36931:SF1">
    <property type="entry name" value="UPF0153 PROTEIN YEIW"/>
    <property type="match status" value="1"/>
</dbReference>
<comment type="caution">
    <text evidence="1">The sequence shown here is derived from an EMBL/GenBank/DDBJ whole genome shotgun (WGS) entry which is preliminary data.</text>
</comment>
<keyword evidence="2" id="KW-1185">Reference proteome</keyword>
<sequence length="98" mass="10639">MQCRIGCGACCIAPSISSPLPLHPKGKPAAQRCLHLDADNLCSLFGHTNRPTVCQNFQATLDVCGSHRDQALTLLTEWELLTAPTAKKLSVTCTRYDN</sequence>
<dbReference type="PATRIC" id="fig|1632867.3.peg.78"/>
<organism evidence="1 2">
    <name type="scientific">Methylocucumis oryzae</name>
    <dbReference type="NCBI Taxonomy" id="1632867"/>
    <lineage>
        <taxon>Bacteria</taxon>
        <taxon>Pseudomonadati</taxon>
        <taxon>Pseudomonadota</taxon>
        <taxon>Gammaproteobacteria</taxon>
        <taxon>Methylococcales</taxon>
        <taxon>Methylococcaceae</taxon>
        <taxon>Methylocucumis</taxon>
    </lineage>
</organism>
<dbReference type="Pfam" id="PF03692">
    <property type="entry name" value="CxxCxxCC"/>
    <property type="match status" value="1"/>
</dbReference>
<dbReference type="AlphaFoldDB" id="A0A0F3IIP1"/>
<dbReference type="EMBL" id="LAJX01000100">
    <property type="protein sequence ID" value="KJV06581.1"/>
    <property type="molecule type" value="Genomic_DNA"/>
</dbReference>
<dbReference type="InterPro" id="IPR052572">
    <property type="entry name" value="UPF0153_domain"/>
</dbReference>
<reference evidence="1 2" key="2">
    <citation type="journal article" date="2016" name="Microb. Ecol.">
        <title>Genome Characteristics of a Novel Type I Methanotroph (Sn10-6) Isolated from a Flooded Indian Rice Field.</title>
        <authorList>
            <person name="Rahalkar M.C."/>
            <person name="Pandit P.S."/>
            <person name="Dhakephalkar P.K."/>
            <person name="Pore S."/>
            <person name="Arora P."/>
            <person name="Kapse N."/>
        </authorList>
    </citation>
    <scope>NUCLEOTIDE SEQUENCE [LARGE SCALE GENOMIC DNA]</scope>
    <source>
        <strain evidence="1 2">Sn10-6</strain>
    </source>
</reference>
<dbReference type="Proteomes" id="UP000033684">
    <property type="component" value="Unassembled WGS sequence"/>
</dbReference>
<dbReference type="PANTHER" id="PTHR36931">
    <property type="entry name" value="UPF0153 PROTEIN YEIW"/>
    <property type="match status" value="1"/>
</dbReference>
<evidence type="ECO:0008006" key="3">
    <source>
        <dbReference type="Google" id="ProtNLM"/>
    </source>
</evidence>